<dbReference type="InterPro" id="IPR014974">
    <property type="entry name" value="DUF1833"/>
</dbReference>
<reference evidence="1 2" key="1">
    <citation type="submission" date="2019-09" db="EMBL/GenBank/DDBJ databases">
        <authorList>
            <person name="Chandra G."/>
            <person name="Truman W A."/>
        </authorList>
    </citation>
    <scope>NUCLEOTIDE SEQUENCE [LARGE SCALE GENOMIC DNA]</scope>
    <source>
        <strain evidence="1">PS710</strain>
    </source>
</reference>
<protein>
    <recommendedName>
        <fullName evidence="3">DUF1833 domain-containing protein</fullName>
    </recommendedName>
</protein>
<gene>
    <name evidence="1" type="ORF">PS710_00617</name>
</gene>
<dbReference type="Pfam" id="PF08875">
    <property type="entry name" value="DUF1833"/>
    <property type="match status" value="1"/>
</dbReference>
<dbReference type="AlphaFoldDB" id="A0A5E7AD88"/>
<dbReference type="EMBL" id="CABVHW010000001">
    <property type="protein sequence ID" value="VVN73941.1"/>
    <property type="molecule type" value="Genomic_DNA"/>
</dbReference>
<dbReference type="Proteomes" id="UP000381093">
    <property type="component" value="Unassembled WGS sequence"/>
</dbReference>
<accession>A0A5E7AD88</accession>
<organism evidence="1 2">
    <name type="scientific">Pseudomonas fluorescens</name>
    <dbReference type="NCBI Taxonomy" id="294"/>
    <lineage>
        <taxon>Bacteria</taxon>
        <taxon>Pseudomonadati</taxon>
        <taxon>Pseudomonadota</taxon>
        <taxon>Gammaproteobacteria</taxon>
        <taxon>Pseudomonadales</taxon>
        <taxon>Pseudomonadaceae</taxon>
        <taxon>Pseudomonas</taxon>
    </lineage>
</organism>
<name>A0A5E7AD88_PSEFL</name>
<sequence>MSAIEQCYASGGDLIIKTLEVRAEGESSSLLYCQGFDDVTCTTEDGRTLTFLALPMDEALPKNDSSGYQSLNVALDNTMGEVQKVVEGYRAAGKRIYMTHREYLLSDLSYPANKYRMTVLNREYADNTATFSCGFFDLLNTGFPRRKLTTLVAPGLKYI</sequence>
<evidence type="ECO:0000313" key="2">
    <source>
        <dbReference type="Proteomes" id="UP000381093"/>
    </source>
</evidence>
<evidence type="ECO:0008006" key="3">
    <source>
        <dbReference type="Google" id="ProtNLM"/>
    </source>
</evidence>
<dbReference type="RefSeq" id="WP_150763115.1">
    <property type="nucleotide sequence ID" value="NZ_CABVHW010000001.1"/>
</dbReference>
<evidence type="ECO:0000313" key="1">
    <source>
        <dbReference type="EMBL" id="VVN73941.1"/>
    </source>
</evidence>
<proteinExistence type="predicted"/>